<proteinExistence type="predicted"/>
<reference evidence="2" key="2">
    <citation type="submission" date="2023-05" db="EMBL/GenBank/DDBJ databases">
        <authorList>
            <consortium name="Lawrence Berkeley National Laboratory"/>
            <person name="Steindorff A."/>
            <person name="Hensen N."/>
            <person name="Bonometti L."/>
            <person name="Westerberg I."/>
            <person name="Brannstrom I.O."/>
            <person name="Guillou S."/>
            <person name="Cros-Aarteil S."/>
            <person name="Calhoun S."/>
            <person name="Haridas S."/>
            <person name="Kuo A."/>
            <person name="Mondo S."/>
            <person name="Pangilinan J."/>
            <person name="Riley R."/>
            <person name="Labutti K."/>
            <person name="Andreopoulos B."/>
            <person name="Lipzen A."/>
            <person name="Chen C."/>
            <person name="Yanf M."/>
            <person name="Daum C."/>
            <person name="Ng V."/>
            <person name="Clum A."/>
            <person name="Ohm R."/>
            <person name="Martin F."/>
            <person name="Silar P."/>
            <person name="Natvig D."/>
            <person name="Lalanne C."/>
            <person name="Gautier V."/>
            <person name="Ament-Velasquez S.L."/>
            <person name="Kruys A."/>
            <person name="Hutchinson M.I."/>
            <person name="Powell A.J."/>
            <person name="Barry K."/>
            <person name="Miller A.N."/>
            <person name="Grigoriev I.V."/>
            <person name="Debuchy R."/>
            <person name="Gladieux P."/>
            <person name="Thoren M.H."/>
            <person name="Johannesson H."/>
        </authorList>
    </citation>
    <scope>NUCLEOTIDE SEQUENCE</scope>
    <source>
        <strain evidence="2">CBS 508.74</strain>
    </source>
</reference>
<organism evidence="2 3">
    <name type="scientific">Canariomyces notabilis</name>
    <dbReference type="NCBI Taxonomy" id="2074819"/>
    <lineage>
        <taxon>Eukaryota</taxon>
        <taxon>Fungi</taxon>
        <taxon>Dikarya</taxon>
        <taxon>Ascomycota</taxon>
        <taxon>Pezizomycotina</taxon>
        <taxon>Sordariomycetes</taxon>
        <taxon>Sordariomycetidae</taxon>
        <taxon>Sordariales</taxon>
        <taxon>Chaetomiaceae</taxon>
        <taxon>Canariomyces</taxon>
    </lineage>
</organism>
<sequence>MPKPSKCICITAPCFRDVCTVERNEKYETNASCPPSANDKPPPSFHKRKHQTPSPPPIPPPFNTSSLHKAVPPLTCTLSQPPPIRIQHLSMSNPTPPHPSLTQPQPAHQPRTPILKERASTAESTSEPQGGTEPWPGQTAEAAAAAAGQRTQSSRGHKPEPGPGPSKREARRGRHRIFQRLEQARERAAVAVAAAAAAERSMSHCFAG</sequence>
<evidence type="ECO:0000313" key="3">
    <source>
        <dbReference type="Proteomes" id="UP001302812"/>
    </source>
</evidence>
<name>A0AAN6TAS3_9PEZI</name>
<evidence type="ECO:0000256" key="1">
    <source>
        <dbReference type="SAM" id="MobiDB-lite"/>
    </source>
</evidence>
<feature type="compositionally biased region" description="Basic residues" evidence="1">
    <location>
        <begin position="169"/>
        <end position="178"/>
    </location>
</feature>
<evidence type="ECO:0000313" key="2">
    <source>
        <dbReference type="EMBL" id="KAK4110277.1"/>
    </source>
</evidence>
<dbReference type="RefSeq" id="XP_064667847.1">
    <property type="nucleotide sequence ID" value="XM_064809131.1"/>
</dbReference>
<dbReference type="Proteomes" id="UP001302812">
    <property type="component" value="Unassembled WGS sequence"/>
</dbReference>
<comment type="caution">
    <text evidence="2">The sequence shown here is derived from an EMBL/GenBank/DDBJ whole genome shotgun (WGS) entry which is preliminary data.</text>
</comment>
<reference evidence="2" key="1">
    <citation type="journal article" date="2023" name="Mol. Phylogenet. Evol.">
        <title>Genome-scale phylogeny and comparative genomics of the fungal order Sordariales.</title>
        <authorList>
            <person name="Hensen N."/>
            <person name="Bonometti L."/>
            <person name="Westerberg I."/>
            <person name="Brannstrom I.O."/>
            <person name="Guillou S."/>
            <person name="Cros-Aarteil S."/>
            <person name="Calhoun S."/>
            <person name="Haridas S."/>
            <person name="Kuo A."/>
            <person name="Mondo S."/>
            <person name="Pangilinan J."/>
            <person name="Riley R."/>
            <person name="LaButti K."/>
            <person name="Andreopoulos B."/>
            <person name="Lipzen A."/>
            <person name="Chen C."/>
            <person name="Yan M."/>
            <person name="Daum C."/>
            <person name="Ng V."/>
            <person name="Clum A."/>
            <person name="Steindorff A."/>
            <person name="Ohm R.A."/>
            <person name="Martin F."/>
            <person name="Silar P."/>
            <person name="Natvig D.O."/>
            <person name="Lalanne C."/>
            <person name="Gautier V."/>
            <person name="Ament-Velasquez S.L."/>
            <person name="Kruys A."/>
            <person name="Hutchinson M.I."/>
            <person name="Powell A.J."/>
            <person name="Barry K."/>
            <person name="Miller A.N."/>
            <person name="Grigoriev I.V."/>
            <person name="Debuchy R."/>
            <person name="Gladieux P."/>
            <person name="Hiltunen Thoren M."/>
            <person name="Johannesson H."/>
        </authorList>
    </citation>
    <scope>NUCLEOTIDE SEQUENCE</scope>
    <source>
        <strain evidence="2">CBS 508.74</strain>
    </source>
</reference>
<accession>A0AAN6TAS3</accession>
<gene>
    <name evidence="2" type="ORF">N656DRAFT_286544</name>
</gene>
<dbReference type="EMBL" id="MU853351">
    <property type="protein sequence ID" value="KAK4110277.1"/>
    <property type="molecule type" value="Genomic_DNA"/>
</dbReference>
<protein>
    <submittedName>
        <fullName evidence="2">Uncharacterized protein</fullName>
    </submittedName>
</protein>
<dbReference type="GeneID" id="89933254"/>
<dbReference type="AlphaFoldDB" id="A0AAN6TAS3"/>
<keyword evidence="3" id="KW-1185">Reference proteome</keyword>
<feature type="compositionally biased region" description="Pro residues" evidence="1">
    <location>
        <begin position="53"/>
        <end position="62"/>
    </location>
</feature>
<feature type="region of interest" description="Disordered" evidence="1">
    <location>
        <begin position="27"/>
        <end position="178"/>
    </location>
</feature>